<dbReference type="PANTHER" id="PTHR24305:SF166">
    <property type="entry name" value="CYTOCHROME P450 12A4, MITOCHONDRIAL-RELATED"/>
    <property type="match status" value="1"/>
</dbReference>
<feature type="compositionally biased region" description="Low complexity" evidence="2">
    <location>
        <begin position="459"/>
        <end position="470"/>
    </location>
</feature>
<dbReference type="Proteomes" id="UP001058860">
    <property type="component" value="Chromosome"/>
</dbReference>
<feature type="region of interest" description="Disordered" evidence="2">
    <location>
        <begin position="487"/>
        <end position="542"/>
    </location>
</feature>
<feature type="compositionally biased region" description="Low complexity" evidence="2">
    <location>
        <begin position="501"/>
        <end position="514"/>
    </location>
</feature>
<evidence type="ECO:0000313" key="3">
    <source>
        <dbReference type="EMBL" id="UUY01603.1"/>
    </source>
</evidence>
<dbReference type="EMBL" id="CP088295">
    <property type="protein sequence ID" value="UUY01603.1"/>
    <property type="molecule type" value="Genomic_DNA"/>
</dbReference>
<organism evidence="3 4">
    <name type="scientific">Svornostia abyssi</name>
    <dbReference type="NCBI Taxonomy" id="2898438"/>
    <lineage>
        <taxon>Bacteria</taxon>
        <taxon>Bacillati</taxon>
        <taxon>Actinomycetota</taxon>
        <taxon>Thermoleophilia</taxon>
        <taxon>Solirubrobacterales</taxon>
        <taxon>Baekduiaceae</taxon>
        <taxon>Svornostia</taxon>
    </lineage>
</organism>
<dbReference type="SUPFAM" id="SSF48264">
    <property type="entry name" value="Cytochrome P450"/>
    <property type="match status" value="1"/>
</dbReference>
<comment type="similarity">
    <text evidence="1">Belongs to the cytochrome P450 family.</text>
</comment>
<dbReference type="InterPro" id="IPR050121">
    <property type="entry name" value="Cytochrome_P450_monoxygenase"/>
</dbReference>
<evidence type="ECO:0000256" key="2">
    <source>
        <dbReference type="SAM" id="MobiDB-lite"/>
    </source>
</evidence>
<dbReference type="Gene3D" id="1.10.630.10">
    <property type="entry name" value="Cytochrome P450"/>
    <property type="match status" value="1"/>
</dbReference>
<dbReference type="PANTHER" id="PTHR24305">
    <property type="entry name" value="CYTOCHROME P450"/>
    <property type="match status" value="1"/>
</dbReference>
<feature type="compositionally biased region" description="Low complexity" evidence="2">
    <location>
        <begin position="426"/>
        <end position="445"/>
    </location>
</feature>
<gene>
    <name evidence="3" type="ORF">LRS13_12760</name>
</gene>
<keyword evidence="4" id="KW-1185">Reference proteome</keyword>
<accession>A0ABY5PA74</accession>
<feature type="region of interest" description="Disordered" evidence="2">
    <location>
        <begin position="332"/>
        <end position="470"/>
    </location>
</feature>
<dbReference type="Pfam" id="PF00067">
    <property type="entry name" value="p450"/>
    <property type="match status" value="1"/>
</dbReference>
<dbReference type="InterPro" id="IPR036396">
    <property type="entry name" value="Cyt_P450_sf"/>
</dbReference>
<evidence type="ECO:0000313" key="4">
    <source>
        <dbReference type="Proteomes" id="UP001058860"/>
    </source>
</evidence>
<feature type="compositionally biased region" description="Basic and acidic residues" evidence="2">
    <location>
        <begin position="409"/>
        <end position="425"/>
    </location>
</feature>
<name>A0ABY5PA74_9ACTN</name>
<protein>
    <submittedName>
        <fullName evidence="3">Cytochrome P450</fullName>
    </submittedName>
</protein>
<dbReference type="InterPro" id="IPR001128">
    <property type="entry name" value="Cyt_P450"/>
</dbReference>
<reference evidence="4" key="1">
    <citation type="submission" date="2021-11" db="EMBL/GenBank/DDBJ databases">
        <title>Cultivation dependent microbiological survey of springs from the worlds oldest radium mine currently devoted to the extraction of radon-saturated water.</title>
        <authorList>
            <person name="Kapinusova G."/>
            <person name="Smrhova T."/>
            <person name="Strejcek M."/>
            <person name="Suman J."/>
            <person name="Jani K."/>
            <person name="Pajer P."/>
            <person name="Uhlik O."/>
        </authorList>
    </citation>
    <scope>NUCLEOTIDE SEQUENCE [LARGE SCALE GENOMIC DNA]</scope>
    <source>
        <strain evidence="4">J379</strain>
    </source>
</reference>
<sequence length="542" mass="58941">MALPPGPRAPSIVTSVRFLHRPLDRLRQWQAEYGDAFTIRFTGFSPGVYVSDPTAIRELLTGDQSDLLAGEANSFLTPVLGPNSVLVLDGPRHLRQRKLLLPPFQGSHVAEFRRIIRDAAEREVDRWRAGDQLVLRARMRTLTFDVICRAVFGVTEPARVERLRDALCSVIDASTAVLLVPGMQRDLGPWSPGGKLIRRKQVADAMLYEEISRRRGAPDLDERTDVLSLLLRARDEDGNPLTDEELRDELFTMLAAGHETTATALSFTFDLLMRRPEAYARVREAVAAGDDAYLDATAKESLRLRPVIDAAERTLTKPRTVAGLGPARGHVRLSRHRARPSPAGPLPRARGVPPRAVPRRHHRVLRVAALRRGDPALHRRGARAGGDGGGAARHRRARGVRTAPGNRGPGRDARDHARPEARCARDGAQGAAAGRGACGAPGPRRYTQLRRSRIASVDRSNASRSVSGSSSTICTCSIASASRMRAMSSSSSCSPPPSFGRPARTSPRVRSSSASRRRSMILRTTAGVPSGGCSASCHVRGR</sequence>
<evidence type="ECO:0000256" key="1">
    <source>
        <dbReference type="ARBA" id="ARBA00010617"/>
    </source>
</evidence>
<proteinExistence type="inferred from homology"/>